<dbReference type="SMART" id="SM00360">
    <property type="entry name" value="RRM"/>
    <property type="match status" value="1"/>
</dbReference>
<gene>
    <name evidence="4" type="ORF">MEDL_38141</name>
</gene>
<protein>
    <submittedName>
        <fullName evidence="4">SFRS7</fullName>
    </submittedName>
</protein>
<sequence>MSRRAEGQLFIGRLSKSTRVRDMEDVFEPYGRMTRCEVKYGAEMAYGFVDYEDRRDAEDAIKYENGREICGSSIIVEWSKGSPRRPVVSHCCHLRRRRGGGGGGGGRYRSPSPRRRRRSRSRSRDRKRDHLVAAHAADVGQGPEAAEIVVMTAKGGEVQRRVNLVVNPDPKVKAGLNPIAGLEVGHLLRMSTMVEKIGHPQDQGRGVEAGQRVLRQIDDFIRSCCECNNLQSAEMKCEFFYVLNTNITKMCRLLFLLLCKYISFRSNNVLLFETDLACYGFTYVISP</sequence>
<feature type="domain" description="RRM" evidence="3">
    <location>
        <begin position="7"/>
        <end position="81"/>
    </location>
</feature>
<dbReference type="FunFam" id="3.30.70.330:FF:001296">
    <property type="entry name" value="Alternative splicing factor"/>
    <property type="match status" value="1"/>
</dbReference>
<feature type="compositionally biased region" description="Basic residues" evidence="2">
    <location>
        <begin position="112"/>
        <end position="125"/>
    </location>
</feature>
<dbReference type="PROSITE" id="PS50102">
    <property type="entry name" value="RRM"/>
    <property type="match status" value="1"/>
</dbReference>
<dbReference type="AlphaFoldDB" id="A0A8S3SVZ4"/>
<evidence type="ECO:0000256" key="2">
    <source>
        <dbReference type="SAM" id="MobiDB-lite"/>
    </source>
</evidence>
<proteinExistence type="predicted"/>
<keyword evidence="1" id="KW-0694">RNA-binding</keyword>
<comment type="caution">
    <text evidence="4">The sequence shown here is derived from an EMBL/GenBank/DDBJ whole genome shotgun (WGS) entry which is preliminary data.</text>
</comment>
<dbReference type="PANTHER" id="PTHR48038">
    <property type="entry name" value="RIBONUCLEOPROTEIN RB97D"/>
    <property type="match status" value="1"/>
</dbReference>
<dbReference type="PANTHER" id="PTHR48038:SF1">
    <property type="entry name" value="RIBONUCLEOPROTEIN RB97D"/>
    <property type="match status" value="1"/>
</dbReference>
<feature type="region of interest" description="Disordered" evidence="2">
    <location>
        <begin position="92"/>
        <end position="130"/>
    </location>
</feature>
<dbReference type="InterPro" id="IPR035979">
    <property type="entry name" value="RBD_domain_sf"/>
</dbReference>
<dbReference type="EMBL" id="CAJPWZ010001829">
    <property type="protein sequence ID" value="CAG2224965.1"/>
    <property type="molecule type" value="Genomic_DNA"/>
</dbReference>
<reference evidence="4" key="1">
    <citation type="submission" date="2021-03" db="EMBL/GenBank/DDBJ databases">
        <authorList>
            <person name="Bekaert M."/>
        </authorList>
    </citation>
    <scope>NUCLEOTIDE SEQUENCE</scope>
</reference>
<name>A0A8S3SVZ4_MYTED</name>
<dbReference type="Proteomes" id="UP000683360">
    <property type="component" value="Unassembled WGS sequence"/>
</dbReference>
<dbReference type="OrthoDB" id="1099063at2759"/>
<evidence type="ECO:0000313" key="4">
    <source>
        <dbReference type="EMBL" id="CAG2224965.1"/>
    </source>
</evidence>
<dbReference type="Gene3D" id="3.30.70.330">
    <property type="match status" value="1"/>
</dbReference>
<accession>A0A8S3SVZ4</accession>
<dbReference type="GO" id="GO:0003723">
    <property type="term" value="F:RNA binding"/>
    <property type="evidence" value="ECO:0007669"/>
    <property type="project" value="UniProtKB-UniRule"/>
</dbReference>
<dbReference type="InterPro" id="IPR012677">
    <property type="entry name" value="Nucleotide-bd_a/b_plait_sf"/>
</dbReference>
<evidence type="ECO:0000313" key="5">
    <source>
        <dbReference type="Proteomes" id="UP000683360"/>
    </source>
</evidence>
<organism evidence="4 5">
    <name type="scientific">Mytilus edulis</name>
    <name type="common">Blue mussel</name>
    <dbReference type="NCBI Taxonomy" id="6550"/>
    <lineage>
        <taxon>Eukaryota</taxon>
        <taxon>Metazoa</taxon>
        <taxon>Spiralia</taxon>
        <taxon>Lophotrochozoa</taxon>
        <taxon>Mollusca</taxon>
        <taxon>Bivalvia</taxon>
        <taxon>Autobranchia</taxon>
        <taxon>Pteriomorphia</taxon>
        <taxon>Mytilida</taxon>
        <taxon>Mytiloidea</taxon>
        <taxon>Mytilidae</taxon>
        <taxon>Mytilinae</taxon>
        <taxon>Mytilus</taxon>
    </lineage>
</organism>
<keyword evidence="5" id="KW-1185">Reference proteome</keyword>
<dbReference type="InterPro" id="IPR000504">
    <property type="entry name" value="RRM_dom"/>
</dbReference>
<dbReference type="SUPFAM" id="SSF54928">
    <property type="entry name" value="RNA-binding domain, RBD"/>
    <property type="match status" value="1"/>
</dbReference>
<evidence type="ECO:0000259" key="3">
    <source>
        <dbReference type="PROSITE" id="PS50102"/>
    </source>
</evidence>
<evidence type="ECO:0000256" key="1">
    <source>
        <dbReference type="PROSITE-ProRule" id="PRU00176"/>
    </source>
</evidence>
<dbReference type="Pfam" id="PF00076">
    <property type="entry name" value="RRM_1"/>
    <property type="match status" value="1"/>
</dbReference>